<keyword evidence="3" id="KW-0175">Coiled coil</keyword>
<name>A0AAJ6AQ13_9MICC</name>
<evidence type="ECO:0000256" key="3">
    <source>
        <dbReference type="ARBA" id="ARBA00023054"/>
    </source>
</evidence>
<dbReference type="Gene3D" id="2.40.50.140">
    <property type="entry name" value="Nucleic acid-binding proteins"/>
    <property type="match status" value="2"/>
</dbReference>
<organism evidence="7 8">
    <name type="scientific">Auritidibacter ignavus</name>
    <dbReference type="NCBI Taxonomy" id="678932"/>
    <lineage>
        <taxon>Bacteria</taxon>
        <taxon>Bacillati</taxon>
        <taxon>Actinomycetota</taxon>
        <taxon>Actinomycetes</taxon>
        <taxon>Micrococcales</taxon>
        <taxon>Micrococcaceae</taxon>
        <taxon>Auritidibacter</taxon>
    </lineage>
</organism>
<dbReference type="InterPro" id="IPR003959">
    <property type="entry name" value="ATPase_AAA_core"/>
</dbReference>
<dbReference type="PROSITE" id="PS00674">
    <property type="entry name" value="AAA"/>
    <property type="match status" value="1"/>
</dbReference>
<dbReference type="Proteomes" id="UP001224674">
    <property type="component" value="Chromosome"/>
</dbReference>
<evidence type="ECO:0000313" key="8">
    <source>
        <dbReference type="Proteomes" id="UP001224674"/>
    </source>
</evidence>
<dbReference type="InterPro" id="IPR050168">
    <property type="entry name" value="AAA_ATPase_domain"/>
</dbReference>
<comment type="similarity">
    <text evidence="4 5">Belongs to the AAA ATPase family.</text>
</comment>
<feature type="binding site" evidence="4">
    <location>
        <begin position="267"/>
        <end position="272"/>
    </location>
    <ligand>
        <name>ATP</name>
        <dbReference type="ChEBI" id="CHEBI:30616"/>
    </ligand>
</feature>
<dbReference type="PANTHER" id="PTHR23077:SF144">
    <property type="entry name" value="PROTEASOME-ASSOCIATED ATPASE"/>
    <property type="match status" value="1"/>
</dbReference>
<dbReference type="Pfam" id="PF16450">
    <property type="entry name" value="Prot_ATP_ID_OB_C"/>
    <property type="match status" value="1"/>
</dbReference>
<dbReference type="GO" id="GO:0019941">
    <property type="term" value="P:modification-dependent protein catabolic process"/>
    <property type="evidence" value="ECO:0007669"/>
    <property type="project" value="InterPro"/>
</dbReference>
<gene>
    <name evidence="4 7" type="primary">arc</name>
    <name evidence="7" type="ORF">QDX21_02650</name>
</gene>
<dbReference type="GO" id="GO:0005524">
    <property type="term" value="F:ATP binding"/>
    <property type="evidence" value="ECO:0007669"/>
    <property type="project" value="UniProtKB-UniRule"/>
</dbReference>
<protein>
    <recommendedName>
        <fullName evidence="4">AAA ATPase forming ring-shaped complexes</fullName>
        <shortName evidence="4">ARC</shortName>
    </recommendedName>
</protein>
<dbReference type="InterPro" id="IPR003593">
    <property type="entry name" value="AAA+_ATPase"/>
</dbReference>
<dbReference type="EMBL" id="CP122566">
    <property type="protein sequence ID" value="WGH93714.1"/>
    <property type="molecule type" value="Genomic_DNA"/>
</dbReference>
<keyword evidence="2 4" id="KW-0067">ATP-binding</keyword>
<dbReference type="InterPro" id="IPR027417">
    <property type="entry name" value="P-loop_NTPase"/>
</dbReference>
<evidence type="ECO:0000256" key="4">
    <source>
        <dbReference type="HAMAP-Rule" id="MF_02112"/>
    </source>
</evidence>
<dbReference type="GO" id="GO:0016853">
    <property type="term" value="F:isomerase activity"/>
    <property type="evidence" value="ECO:0007669"/>
    <property type="project" value="UniProtKB-KW"/>
</dbReference>
<sequence length="594" mass="65288">MTEPARVDSATTAEQQLSSMRRRLGSLVEKNRQLRHDIDAASRNNRRMVEMLDLTREQIATLKQSIEDAALPPFNFATVLQYHPARQAVEGTELAATTRASVDVLYNGRKLRTHLSPLLDAQQVVSGAEVLLDESLCVISVLGHTTTGELARVKEVLDDGLLLVVGRADDEHVMRRVHELTDRPIRVGDAVTVDVKSGYVFDVVALSEVQDVVLEKVPNISYDDIGGLGDQIEMIRDAVELPFTHPDLYREHGLTPPKGVLLYGPPGTGKTLIAKAVANSLAQRGSGDRTAYFLNIKGPELLNKYVGETERHIRTLFARAREKASDGYPVVIFFDEMESLFRTRGSGTSSDVETTIVPQLLAEIDGVESLNNVIVIGASNREDMIDPAILRPGRLDVKIRVERPNEAEAREIFGKYVTAEVPLHPSELAVHGSREATVESMISTAAAYMYARVPQTEYVEVTYLDGSTQVLHFADFASGATIANVVDRAKTHAIKEYLAAQDHHPQAAKGLKTQHLVRAVSEEFAEQQDLPNTSSPEEWVKISGHRGPRVVGLRMLCEASFLGDKNENARRVEEAVKANQAQHTTSANTTSAGE</sequence>
<dbReference type="GO" id="GO:0000502">
    <property type="term" value="C:proteasome complex"/>
    <property type="evidence" value="ECO:0007669"/>
    <property type="project" value="UniProtKB-KW"/>
</dbReference>
<dbReference type="RefSeq" id="WP_233491948.1">
    <property type="nucleotide sequence ID" value="NZ_CP122566.1"/>
</dbReference>
<proteinExistence type="inferred from homology"/>
<comment type="subunit">
    <text evidence="4">Homohexamer. Assembles into a hexameric ring structure.</text>
</comment>
<evidence type="ECO:0000256" key="5">
    <source>
        <dbReference type="RuleBase" id="RU003651"/>
    </source>
</evidence>
<dbReference type="InterPro" id="IPR022482">
    <property type="entry name" value="Proteasome_ATPase"/>
</dbReference>
<dbReference type="Gene3D" id="1.10.8.60">
    <property type="match status" value="1"/>
</dbReference>
<dbReference type="InterPro" id="IPR003960">
    <property type="entry name" value="ATPase_AAA_CS"/>
</dbReference>
<dbReference type="SUPFAM" id="SSF52540">
    <property type="entry name" value="P-loop containing nucleoside triphosphate hydrolases"/>
    <property type="match status" value="1"/>
</dbReference>
<reference evidence="7 8" key="1">
    <citation type="submission" date="2023-03" db="EMBL/GenBank/DDBJ databases">
        <title>Complete genome sequences of several Auritidibacter ignavus strains isolated from ear infections.</title>
        <authorList>
            <person name="Baehr T."/>
            <person name="Baumhoegger A.M."/>
        </authorList>
    </citation>
    <scope>NUCLEOTIDE SEQUENCE [LARGE SCALE GENOMIC DNA]</scope>
    <source>
        <strain evidence="7 8">BABAE-6</strain>
    </source>
</reference>
<dbReference type="Gene3D" id="3.40.50.300">
    <property type="entry name" value="P-loop containing nucleotide triphosphate hydrolases"/>
    <property type="match status" value="1"/>
</dbReference>
<dbReference type="GO" id="GO:0016887">
    <property type="term" value="F:ATP hydrolysis activity"/>
    <property type="evidence" value="ECO:0007669"/>
    <property type="project" value="UniProtKB-UniRule"/>
</dbReference>
<dbReference type="SMART" id="SM00382">
    <property type="entry name" value="AAA"/>
    <property type="match status" value="1"/>
</dbReference>
<evidence type="ECO:0000256" key="1">
    <source>
        <dbReference type="ARBA" id="ARBA00022741"/>
    </source>
</evidence>
<accession>A0AAJ6AQ13</accession>
<dbReference type="Pfam" id="PF00004">
    <property type="entry name" value="AAA"/>
    <property type="match status" value="1"/>
</dbReference>
<keyword evidence="7" id="KW-0413">Isomerase</keyword>
<dbReference type="FunFam" id="3.40.50.300:FF:001025">
    <property type="entry name" value="ATPase family, AAA domain-containing 2B"/>
    <property type="match status" value="1"/>
</dbReference>
<keyword evidence="7" id="KW-0647">Proteasome</keyword>
<dbReference type="Pfam" id="PF17758">
    <property type="entry name" value="Prot_ATP_ID_OB_N"/>
    <property type="match status" value="1"/>
</dbReference>
<dbReference type="HAMAP" id="MF_02112">
    <property type="entry name" value="ARC_ATPase"/>
    <property type="match status" value="1"/>
</dbReference>
<dbReference type="InterPro" id="IPR012340">
    <property type="entry name" value="NA-bd_OB-fold"/>
</dbReference>
<dbReference type="GO" id="GO:0010498">
    <property type="term" value="P:proteasomal protein catabolic process"/>
    <property type="evidence" value="ECO:0007669"/>
    <property type="project" value="InterPro"/>
</dbReference>
<evidence type="ECO:0000259" key="6">
    <source>
        <dbReference type="SMART" id="SM00382"/>
    </source>
</evidence>
<evidence type="ECO:0000313" key="7">
    <source>
        <dbReference type="EMBL" id="WGH93714.1"/>
    </source>
</evidence>
<dbReference type="NCBIfam" id="TIGR03689">
    <property type="entry name" value="pup_AAA"/>
    <property type="match status" value="1"/>
</dbReference>
<dbReference type="PANTHER" id="PTHR23077">
    <property type="entry name" value="AAA-FAMILY ATPASE"/>
    <property type="match status" value="1"/>
</dbReference>
<dbReference type="Gene3D" id="1.20.5.170">
    <property type="match status" value="1"/>
</dbReference>
<dbReference type="InterPro" id="IPR032501">
    <property type="entry name" value="Prot_ATP_ID_OB_2nd"/>
</dbReference>
<feature type="domain" description="AAA+ ATPase" evidence="6">
    <location>
        <begin position="256"/>
        <end position="405"/>
    </location>
</feature>
<keyword evidence="8" id="KW-1185">Reference proteome</keyword>
<keyword evidence="1 4" id="KW-0547">Nucleotide-binding</keyword>
<dbReference type="InterPro" id="IPR041626">
    <property type="entry name" value="Prot_ATP_ID_OB_N"/>
</dbReference>
<evidence type="ECO:0000256" key="2">
    <source>
        <dbReference type="ARBA" id="ARBA00022840"/>
    </source>
</evidence>
<dbReference type="AlphaFoldDB" id="A0AAJ6AQ13"/>